<dbReference type="OrthoDB" id="6432425at2759"/>
<proteinExistence type="predicted"/>
<name>A0A8X6QLI4_NEPPI</name>
<dbReference type="InterPro" id="IPR036397">
    <property type="entry name" value="RNaseH_sf"/>
</dbReference>
<dbReference type="GO" id="GO:0003676">
    <property type="term" value="F:nucleic acid binding"/>
    <property type="evidence" value="ECO:0007669"/>
    <property type="project" value="InterPro"/>
</dbReference>
<accession>A0A8X6QLI4</accession>
<sequence length="139" mass="15940">MLGIQRIRTTPYHPSSNGMVERFHQALRCHDTKWTKSLPVILLGLRTCIKEELNASCVDMVFGKIIVLPGETSTFFLVQNSIELQYITTQIELTFSSSPQWRKVRSSMAQDTPKSVHEPFSRSGRNPKPHHRGWSRSQC</sequence>
<evidence type="ECO:0000256" key="1">
    <source>
        <dbReference type="SAM" id="MobiDB-lite"/>
    </source>
</evidence>
<dbReference type="EMBL" id="BMAW01032411">
    <property type="protein sequence ID" value="GFU25433.1"/>
    <property type="molecule type" value="Genomic_DNA"/>
</dbReference>
<dbReference type="Proteomes" id="UP000887013">
    <property type="component" value="Unassembled WGS sequence"/>
</dbReference>
<gene>
    <name evidence="2" type="ORF">NPIL_341981</name>
</gene>
<keyword evidence="3" id="KW-1185">Reference proteome</keyword>
<protein>
    <submittedName>
        <fullName evidence="2">Gag-Pol polyprotein</fullName>
    </submittedName>
</protein>
<evidence type="ECO:0000313" key="2">
    <source>
        <dbReference type="EMBL" id="GFU25433.1"/>
    </source>
</evidence>
<dbReference type="AlphaFoldDB" id="A0A8X6QLI4"/>
<feature type="region of interest" description="Disordered" evidence="1">
    <location>
        <begin position="98"/>
        <end position="139"/>
    </location>
</feature>
<dbReference type="Gene3D" id="3.30.420.10">
    <property type="entry name" value="Ribonuclease H-like superfamily/Ribonuclease H"/>
    <property type="match status" value="1"/>
</dbReference>
<dbReference type="InterPro" id="IPR012337">
    <property type="entry name" value="RNaseH-like_sf"/>
</dbReference>
<organism evidence="2 3">
    <name type="scientific">Nephila pilipes</name>
    <name type="common">Giant wood spider</name>
    <name type="synonym">Nephila maculata</name>
    <dbReference type="NCBI Taxonomy" id="299642"/>
    <lineage>
        <taxon>Eukaryota</taxon>
        <taxon>Metazoa</taxon>
        <taxon>Ecdysozoa</taxon>
        <taxon>Arthropoda</taxon>
        <taxon>Chelicerata</taxon>
        <taxon>Arachnida</taxon>
        <taxon>Araneae</taxon>
        <taxon>Araneomorphae</taxon>
        <taxon>Entelegynae</taxon>
        <taxon>Araneoidea</taxon>
        <taxon>Nephilidae</taxon>
        <taxon>Nephila</taxon>
    </lineage>
</organism>
<evidence type="ECO:0000313" key="3">
    <source>
        <dbReference type="Proteomes" id="UP000887013"/>
    </source>
</evidence>
<dbReference type="PANTHER" id="PTHR38681:SF1">
    <property type="entry name" value="RETROVIRUS-RELATED POL POLYPROTEIN FROM TRANSPOSON 412-LIKE PROTEIN"/>
    <property type="match status" value="1"/>
</dbReference>
<dbReference type="SUPFAM" id="SSF53098">
    <property type="entry name" value="Ribonuclease H-like"/>
    <property type="match status" value="1"/>
</dbReference>
<reference evidence="2" key="1">
    <citation type="submission" date="2020-08" db="EMBL/GenBank/DDBJ databases">
        <title>Multicomponent nature underlies the extraordinary mechanical properties of spider dragline silk.</title>
        <authorList>
            <person name="Kono N."/>
            <person name="Nakamura H."/>
            <person name="Mori M."/>
            <person name="Yoshida Y."/>
            <person name="Ohtoshi R."/>
            <person name="Malay A.D."/>
            <person name="Moran D.A.P."/>
            <person name="Tomita M."/>
            <person name="Numata K."/>
            <person name="Arakawa K."/>
        </authorList>
    </citation>
    <scope>NUCLEOTIDE SEQUENCE</scope>
</reference>
<feature type="compositionally biased region" description="Basic residues" evidence="1">
    <location>
        <begin position="125"/>
        <end position="139"/>
    </location>
</feature>
<dbReference type="PANTHER" id="PTHR38681">
    <property type="entry name" value="RETROVIRUS-RELATED POL POLYPROTEIN FROM TRANSPOSON 412-LIKE PROTEIN-RELATED"/>
    <property type="match status" value="1"/>
</dbReference>
<comment type="caution">
    <text evidence="2">The sequence shown here is derived from an EMBL/GenBank/DDBJ whole genome shotgun (WGS) entry which is preliminary data.</text>
</comment>